<dbReference type="InterPro" id="IPR044830">
    <property type="entry name" value="HD-Zip_III"/>
</dbReference>
<dbReference type="PANTHER" id="PTHR45950">
    <property type="entry name" value="HOMEOBOX-LEUCINE ZIPPER PROTEIN ATHB-14"/>
    <property type="match status" value="1"/>
</dbReference>
<reference evidence="1 2" key="1">
    <citation type="journal article" date="2020" name="IScience">
        <title>Genome Sequencing of the Endangered Kingdonia uniflora (Circaeasteraceae, Ranunculales) Reveals Potential Mechanisms of Evolutionary Specialization.</title>
        <authorList>
            <person name="Sun Y."/>
            <person name="Deng T."/>
            <person name="Zhang A."/>
            <person name="Moore M.J."/>
            <person name="Landis J.B."/>
            <person name="Lin N."/>
            <person name="Zhang H."/>
            <person name="Zhang X."/>
            <person name="Huang J."/>
            <person name="Zhang X."/>
            <person name="Sun H."/>
            <person name="Wang H."/>
        </authorList>
    </citation>
    <scope>NUCLEOTIDE SEQUENCE [LARGE SCALE GENOMIC DNA]</scope>
    <source>
        <strain evidence="1">TB1705</strain>
        <tissue evidence="1">Leaf</tissue>
    </source>
</reference>
<name>A0A7J7NL63_9MAGN</name>
<comment type="caution">
    <text evidence="1">The sequence shown here is derived from an EMBL/GenBank/DDBJ whole genome shotgun (WGS) entry which is preliminary data.</text>
</comment>
<keyword evidence="2" id="KW-1185">Reference proteome</keyword>
<dbReference type="Proteomes" id="UP000541444">
    <property type="component" value="Unassembled WGS sequence"/>
</dbReference>
<gene>
    <name evidence="1" type="ORF">GIB67_027538</name>
</gene>
<organism evidence="1 2">
    <name type="scientific">Kingdonia uniflora</name>
    <dbReference type="NCBI Taxonomy" id="39325"/>
    <lineage>
        <taxon>Eukaryota</taxon>
        <taxon>Viridiplantae</taxon>
        <taxon>Streptophyta</taxon>
        <taxon>Embryophyta</taxon>
        <taxon>Tracheophyta</taxon>
        <taxon>Spermatophyta</taxon>
        <taxon>Magnoliopsida</taxon>
        <taxon>Ranunculales</taxon>
        <taxon>Circaeasteraceae</taxon>
        <taxon>Kingdonia</taxon>
    </lineage>
</organism>
<evidence type="ECO:0000313" key="1">
    <source>
        <dbReference type="EMBL" id="KAF6167760.1"/>
    </source>
</evidence>
<dbReference type="AlphaFoldDB" id="A0A7J7NL63"/>
<protein>
    <submittedName>
        <fullName evidence="1">Uncharacterized protein</fullName>
    </submittedName>
</protein>
<proteinExistence type="predicted"/>
<accession>A0A7J7NL63</accession>
<evidence type="ECO:0000313" key="2">
    <source>
        <dbReference type="Proteomes" id="UP000541444"/>
    </source>
</evidence>
<dbReference type="GO" id="GO:0003700">
    <property type="term" value="F:DNA-binding transcription factor activity"/>
    <property type="evidence" value="ECO:0007669"/>
    <property type="project" value="InterPro"/>
</dbReference>
<dbReference type="OrthoDB" id="1997377at2759"/>
<dbReference type="EMBL" id="JACGCM010000715">
    <property type="protein sequence ID" value="KAF6167760.1"/>
    <property type="molecule type" value="Genomic_DNA"/>
</dbReference>
<sequence>MEELHIRYFGCQPLHFPIPIPVSPTYHHMSYEEVIEAGDDYYQMKRFHYLPTSEVECRNGPCLLVEEVITPEDEEAGVLLRESCRYPASEWVLSKRSMKRMPGQQEGRSFCAERQITEAILNVTGELEVQNCVVADNRNKCDDGRRYHRSHDDVFNRKDVSAETVGMADGCQKEPSFHKLRESIKMCLSLPYKLSTVSEKEKSCVNLISKERKCLSAEYDLRRKSSTYDRKQSEKRWERSSLKRRPGKVEDYYSSSTEWADSNIDAYSDVAIKVGPCILPFLEVFKLENIGHCPEDSIMSRDMFLLQVCSGMDGNSVGTCAKLILAPIDSTFADDAPLLPSSFRILPVDFTVDASSPNRTLDLALALEIGPTGNRAAGDNSRNCASMRSVMTLAFQFELESHLQENVASMARQYIRSILSSVQRAIVEKGGQFQEASVSGSKKPAEDGQLVILAAEEKASQEVCYCRHLKHPPHSMKETGMRECPDFFPVSIISKLRLDTFVISPSAKHELKVRLDDTKREYYTIDSKVGNGETASTCPVDDYMRVVRDALNAKRYEIDSVLLVIN</sequence>
<dbReference type="PANTHER" id="PTHR45950:SF1">
    <property type="entry name" value="HOMEOBOX-LEUCINE ZIPPER PROTEIN ATHB-15"/>
    <property type="match status" value="1"/>
</dbReference>